<keyword evidence="7 8" id="KW-0472">Membrane</keyword>
<feature type="transmembrane region" description="Helical" evidence="8">
    <location>
        <begin position="221"/>
        <end position="239"/>
    </location>
</feature>
<keyword evidence="3" id="KW-0813">Transport</keyword>
<evidence type="ECO:0000256" key="6">
    <source>
        <dbReference type="ARBA" id="ARBA00022989"/>
    </source>
</evidence>
<evidence type="ECO:0000313" key="10">
    <source>
        <dbReference type="Proteomes" id="UP000578688"/>
    </source>
</evidence>
<evidence type="ECO:0000256" key="7">
    <source>
        <dbReference type="ARBA" id="ARBA00023136"/>
    </source>
</evidence>
<dbReference type="PANTHER" id="PTHR34979">
    <property type="entry name" value="INNER MEMBRANE PROTEIN YGAZ"/>
    <property type="match status" value="1"/>
</dbReference>
<evidence type="ECO:0000256" key="2">
    <source>
        <dbReference type="ARBA" id="ARBA00010735"/>
    </source>
</evidence>
<dbReference type="AlphaFoldDB" id="A0A7Z0BNK1"/>
<evidence type="ECO:0000256" key="1">
    <source>
        <dbReference type="ARBA" id="ARBA00004651"/>
    </source>
</evidence>
<evidence type="ECO:0000256" key="3">
    <source>
        <dbReference type="ARBA" id="ARBA00022448"/>
    </source>
</evidence>
<evidence type="ECO:0000256" key="8">
    <source>
        <dbReference type="SAM" id="Phobius"/>
    </source>
</evidence>
<comment type="similarity">
    <text evidence="2">Belongs to the AzlC family.</text>
</comment>
<keyword evidence="5 8" id="KW-0812">Transmembrane</keyword>
<feature type="transmembrane region" description="Helical" evidence="8">
    <location>
        <begin position="195"/>
        <end position="214"/>
    </location>
</feature>
<gene>
    <name evidence="9" type="ORF">FHR27_002312</name>
</gene>
<dbReference type="InterPro" id="IPR011606">
    <property type="entry name" value="Brnchd-chn_aa_trnsp_permease"/>
</dbReference>
<dbReference type="PANTHER" id="PTHR34979:SF1">
    <property type="entry name" value="INNER MEMBRANE PROTEIN YGAZ"/>
    <property type="match status" value="1"/>
</dbReference>
<dbReference type="Proteomes" id="UP000578688">
    <property type="component" value="Unassembled WGS sequence"/>
</dbReference>
<protein>
    <submittedName>
        <fullName evidence="9">Putative branched-subunit amino acid permease</fullName>
    </submittedName>
</protein>
<keyword evidence="4" id="KW-1003">Cell membrane</keyword>
<dbReference type="GO" id="GO:0005886">
    <property type="term" value="C:plasma membrane"/>
    <property type="evidence" value="ECO:0007669"/>
    <property type="project" value="UniProtKB-SubCell"/>
</dbReference>
<keyword evidence="6 8" id="KW-1133">Transmembrane helix</keyword>
<reference evidence="9 10" key="1">
    <citation type="submission" date="2020-07" db="EMBL/GenBank/DDBJ databases">
        <title>Genomic analyses of the natural microbiome of Caenorhabditis elegans.</title>
        <authorList>
            <person name="Samuel B."/>
        </authorList>
    </citation>
    <scope>NUCLEOTIDE SEQUENCE [LARGE SCALE GENOMIC DNA]</scope>
    <source>
        <strain evidence="9 10">BIGb0408</strain>
    </source>
</reference>
<dbReference type="GO" id="GO:1903785">
    <property type="term" value="P:L-valine transmembrane transport"/>
    <property type="evidence" value="ECO:0007669"/>
    <property type="project" value="TreeGrafter"/>
</dbReference>
<dbReference type="EMBL" id="JACBYV010000001">
    <property type="protein sequence ID" value="NYH73702.1"/>
    <property type="molecule type" value="Genomic_DNA"/>
</dbReference>
<comment type="caution">
    <text evidence="9">The sequence shown here is derived from an EMBL/GenBank/DDBJ whole genome shotgun (WGS) entry which is preliminary data.</text>
</comment>
<organism evidence="9 10">
    <name type="scientific">Phytopseudomonas flavescens</name>
    <dbReference type="NCBI Taxonomy" id="29435"/>
    <lineage>
        <taxon>Bacteria</taxon>
        <taxon>Pseudomonadati</taxon>
        <taxon>Pseudomonadota</taxon>
        <taxon>Gammaproteobacteria</taxon>
        <taxon>Pseudomonadales</taxon>
        <taxon>Pseudomonadaceae</taxon>
        <taxon>Phytopseudomonas</taxon>
    </lineage>
</organism>
<evidence type="ECO:0000313" key="9">
    <source>
        <dbReference type="EMBL" id="NYH73702.1"/>
    </source>
</evidence>
<keyword evidence="10" id="KW-1185">Reference proteome</keyword>
<accession>A0A7Z0BNK1</accession>
<evidence type="ECO:0000256" key="5">
    <source>
        <dbReference type="ARBA" id="ARBA00022692"/>
    </source>
</evidence>
<name>A0A7Z0BNK1_9GAMM</name>
<proteinExistence type="inferred from homology"/>
<feature type="transmembrane region" description="Helical" evidence="8">
    <location>
        <begin position="50"/>
        <end position="68"/>
    </location>
</feature>
<feature type="transmembrane region" description="Helical" evidence="8">
    <location>
        <begin position="245"/>
        <end position="261"/>
    </location>
</feature>
<sequence length="264" mass="27980">MEKLALTAFSDIANAVDKRNGCMNRNDMLSNSDKNLEAINVSIAWDGFKAFLPISAFVVLFGLAFGLAATQTGLSTETSLVMSALVFAGASQFAALDLWGTHIPLVPLALTVFAINARHLLMGATLYPWLSNLPPAKRYGVMLVASDANWAMSMQAFGSGKPGLGLLLGGGLALWSAWLLGTWLGIYFGSAIDDPVSFGLDMVMGCFLLAMVVGGKKDLRILIIWTVAACASLLAYWYLPSNSHVVVGALAGGVLGALWMEKQA</sequence>
<evidence type="ECO:0000256" key="4">
    <source>
        <dbReference type="ARBA" id="ARBA00022475"/>
    </source>
</evidence>
<dbReference type="Pfam" id="PF03591">
    <property type="entry name" value="AzlC"/>
    <property type="match status" value="1"/>
</dbReference>
<comment type="subcellular location">
    <subcellularLocation>
        <location evidence="1">Cell membrane</location>
        <topology evidence="1">Multi-pass membrane protein</topology>
    </subcellularLocation>
</comment>
<feature type="transmembrane region" description="Helical" evidence="8">
    <location>
        <begin position="164"/>
        <end position="189"/>
    </location>
</feature>